<sequence length="279" mass="31363">MNGNFFVPIEKLKDYMKNGAMNSQEGVQIMGTAAPSAAKLLPPPLTLADPENPMFYAYVENIREPTFCPWYMEGGLGVMAKYGEYTGLYFLSIMLSGPGAFAGMWSGREISGLPKKVCERISVSRVDDMAHCFIERGGVRLLDVELKMGGYDEPSYKMGQEGASRENPITTRGGCLLHKYTMDGLDFTNMEMIYYDSQTRYYSWEPCSAALKINSSIDDPWGALEIKNVLAAGWMVSDNWASYSRVYSYADEEAAVAMQHLYYGRYDRCMISSAHQKYE</sequence>
<evidence type="ECO:0000313" key="1">
    <source>
        <dbReference type="EMBL" id="MCQ4815289.1"/>
    </source>
</evidence>
<gene>
    <name evidence="1" type="ORF">NE630_12695</name>
</gene>
<dbReference type="AlphaFoldDB" id="A0AAW5K5V2"/>
<protein>
    <submittedName>
        <fullName evidence="1">Acetoacetate decarboxylase family protein</fullName>
    </submittedName>
</protein>
<proteinExistence type="predicted"/>
<dbReference type="InterPro" id="IPR023375">
    <property type="entry name" value="ADC_dom_sf"/>
</dbReference>
<dbReference type="Pfam" id="PF06314">
    <property type="entry name" value="ADC"/>
    <property type="match status" value="1"/>
</dbReference>
<dbReference type="Proteomes" id="UP001205919">
    <property type="component" value="Unassembled WGS sequence"/>
</dbReference>
<dbReference type="Gene3D" id="2.40.400.10">
    <property type="entry name" value="Acetoacetate decarboxylase-like"/>
    <property type="match status" value="1"/>
</dbReference>
<keyword evidence="2" id="KW-1185">Reference proteome</keyword>
<dbReference type="RefSeq" id="WP_256182213.1">
    <property type="nucleotide sequence ID" value="NZ_DBEWVB010000118.1"/>
</dbReference>
<reference evidence="1 2" key="1">
    <citation type="submission" date="2022-06" db="EMBL/GenBank/DDBJ databases">
        <title>Isolation of gut microbiota from human fecal samples.</title>
        <authorList>
            <person name="Pamer E.G."/>
            <person name="Barat B."/>
            <person name="Waligurski E."/>
            <person name="Medina S."/>
            <person name="Paddock L."/>
            <person name="Mostad J."/>
        </authorList>
    </citation>
    <scope>NUCLEOTIDE SEQUENCE [LARGE SCALE GENOMIC DNA]</scope>
    <source>
        <strain evidence="1 2">DFI.9.90</strain>
    </source>
</reference>
<dbReference type="EMBL" id="JANFYT010000032">
    <property type="protein sequence ID" value="MCQ4815289.1"/>
    <property type="molecule type" value="Genomic_DNA"/>
</dbReference>
<comment type="caution">
    <text evidence="1">The sequence shown here is derived from an EMBL/GenBank/DDBJ whole genome shotgun (WGS) entry which is preliminary data.</text>
</comment>
<dbReference type="GO" id="GO:0016829">
    <property type="term" value="F:lyase activity"/>
    <property type="evidence" value="ECO:0007669"/>
    <property type="project" value="InterPro"/>
</dbReference>
<evidence type="ECO:0000313" key="2">
    <source>
        <dbReference type="Proteomes" id="UP001205919"/>
    </source>
</evidence>
<dbReference type="InterPro" id="IPR010451">
    <property type="entry name" value="Acetoacetate_decarboxylase"/>
</dbReference>
<dbReference type="SUPFAM" id="SSF160104">
    <property type="entry name" value="Acetoacetate decarboxylase-like"/>
    <property type="match status" value="1"/>
</dbReference>
<accession>A0AAW5K5V2</accession>
<organism evidence="1 2">
    <name type="scientific">Cloacibacillus evryensis</name>
    <dbReference type="NCBI Taxonomy" id="508460"/>
    <lineage>
        <taxon>Bacteria</taxon>
        <taxon>Thermotogati</taxon>
        <taxon>Synergistota</taxon>
        <taxon>Synergistia</taxon>
        <taxon>Synergistales</taxon>
        <taxon>Synergistaceae</taxon>
        <taxon>Cloacibacillus</taxon>
    </lineage>
</organism>
<name>A0AAW5K5V2_9BACT</name>